<dbReference type="Proteomes" id="UP001066276">
    <property type="component" value="Chromosome 5"/>
</dbReference>
<reference evidence="2" key="1">
    <citation type="journal article" date="2022" name="bioRxiv">
        <title>Sequencing and chromosome-scale assembly of the giantPleurodeles waltlgenome.</title>
        <authorList>
            <person name="Brown T."/>
            <person name="Elewa A."/>
            <person name="Iarovenko S."/>
            <person name="Subramanian E."/>
            <person name="Araus A.J."/>
            <person name="Petzold A."/>
            <person name="Susuki M."/>
            <person name="Suzuki K.-i.T."/>
            <person name="Hayashi T."/>
            <person name="Toyoda A."/>
            <person name="Oliveira C."/>
            <person name="Osipova E."/>
            <person name="Leigh N.D."/>
            <person name="Simon A."/>
            <person name="Yun M.H."/>
        </authorList>
    </citation>
    <scope>NUCLEOTIDE SEQUENCE</scope>
    <source>
        <strain evidence="2">20211129_DDA</strain>
        <tissue evidence="2">Liver</tissue>
    </source>
</reference>
<feature type="compositionally biased region" description="Basic and acidic residues" evidence="1">
    <location>
        <begin position="267"/>
        <end position="286"/>
    </location>
</feature>
<feature type="region of interest" description="Disordered" evidence="1">
    <location>
        <begin position="370"/>
        <end position="408"/>
    </location>
</feature>
<keyword evidence="3" id="KW-1185">Reference proteome</keyword>
<proteinExistence type="predicted"/>
<evidence type="ECO:0000256" key="1">
    <source>
        <dbReference type="SAM" id="MobiDB-lite"/>
    </source>
</evidence>
<evidence type="ECO:0000313" key="2">
    <source>
        <dbReference type="EMBL" id="KAJ1149827.1"/>
    </source>
</evidence>
<feature type="compositionally biased region" description="Basic and acidic residues" evidence="1">
    <location>
        <begin position="52"/>
        <end position="61"/>
    </location>
</feature>
<feature type="compositionally biased region" description="Basic and acidic residues" evidence="1">
    <location>
        <begin position="393"/>
        <end position="408"/>
    </location>
</feature>
<gene>
    <name evidence="2" type="ORF">NDU88_002631</name>
</gene>
<name>A0AAV7RDA6_PLEWA</name>
<sequence length="408" mass="45726">MRRLLRTLGAGRHPDARASFFLSPLGELLPRDGEKRRKARQRSRKGRPQPESARETGRPTPEEEGEADIIPDVPIDSTDPWGERHSPTHNPTKNLRSGSCRNPSPEDHQTKAGPHCQCKGECPPEGIEGRSPEDTGANQEKQPKGTGPAGPQVPRTDPDVEPTTATDPATPLEAQVEPEPTPGTKAEEGKESMADAGTPTTTSAPVKAKKKNKHLKKKVDSSSGDEEEIEKAWKQVKSQRLREKCRKEKEERDERRRARINGKQSPPRKEPQTEPLKDEEMERDEMVTQPLQKSERKRQRQRKEDFYTTKKKHITSQTEEPNDGYTTIDTDEENIEHTVGTPSEPSQSIQTVLQELHQQLALIDTTGAPKEQAQWTKVPEAGAEIVISDEREEESKGKGDQQESQHPQ</sequence>
<organism evidence="2 3">
    <name type="scientific">Pleurodeles waltl</name>
    <name type="common">Iberian ribbed newt</name>
    <dbReference type="NCBI Taxonomy" id="8319"/>
    <lineage>
        <taxon>Eukaryota</taxon>
        <taxon>Metazoa</taxon>
        <taxon>Chordata</taxon>
        <taxon>Craniata</taxon>
        <taxon>Vertebrata</taxon>
        <taxon>Euteleostomi</taxon>
        <taxon>Amphibia</taxon>
        <taxon>Batrachia</taxon>
        <taxon>Caudata</taxon>
        <taxon>Salamandroidea</taxon>
        <taxon>Salamandridae</taxon>
        <taxon>Pleurodelinae</taxon>
        <taxon>Pleurodeles</taxon>
    </lineage>
</organism>
<feature type="compositionally biased region" description="Basic residues" evidence="1">
    <location>
        <begin position="36"/>
        <end position="47"/>
    </location>
</feature>
<protein>
    <submittedName>
        <fullName evidence="2">Uncharacterized protein</fullName>
    </submittedName>
</protein>
<feature type="compositionally biased region" description="Polar residues" evidence="1">
    <location>
        <begin position="340"/>
        <end position="349"/>
    </location>
</feature>
<comment type="caution">
    <text evidence="2">The sequence shown here is derived from an EMBL/GenBank/DDBJ whole genome shotgun (WGS) entry which is preliminary data.</text>
</comment>
<dbReference type="AlphaFoldDB" id="A0AAV7RDA6"/>
<accession>A0AAV7RDA6</accession>
<feature type="compositionally biased region" description="Polar residues" evidence="1">
    <location>
        <begin position="315"/>
        <end position="328"/>
    </location>
</feature>
<dbReference type="EMBL" id="JANPWB010000009">
    <property type="protein sequence ID" value="KAJ1149827.1"/>
    <property type="molecule type" value="Genomic_DNA"/>
</dbReference>
<feature type="region of interest" description="Disordered" evidence="1">
    <location>
        <begin position="23"/>
        <end position="349"/>
    </location>
</feature>
<feature type="compositionally biased region" description="Basic residues" evidence="1">
    <location>
        <begin position="207"/>
        <end position="217"/>
    </location>
</feature>
<feature type="compositionally biased region" description="Basic and acidic residues" evidence="1">
    <location>
        <begin position="240"/>
        <end position="256"/>
    </location>
</feature>
<evidence type="ECO:0000313" key="3">
    <source>
        <dbReference type="Proteomes" id="UP001066276"/>
    </source>
</evidence>
<feature type="compositionally biased region" description="Polar residues" evidence="1">
    <location>
        <begin position="88"/>
        <end position="102"/>
    </location>
</feature>